<keyword evidence="2" id="KW-1133">Transmembrane helix</keyword>
<reference evidence="3 4" key="1">
    <citation type="submission" date="2020-09" db="EMBL/GenBank/DDBJ databases">
        <title>Flavimobilis rhizosphaerae sp. nov., isolated from rhizosphere soil of Spartina alterniflora.</title>
        <authorList>
            <person name="Hanqin C."/>
        </authorList>
    </citation>
    <scope>NUCLEOTIDE SEQUENCE [LARGE SCALE GENOMIC DNA]</scope>
    <source>
        <strain evidence="3 4">GY 10621</strain>
    </source>
</reference>
<feature type="transmembrane region" description="Helical" evidence="2">
    <location>
        <begin position="90"/>
        <end position="110"/>
    </location>
</feature>
<comment type="caution">
    <text evidence="3">The sequence shown here is derived from an EMBL/GenBank/DDBJ whole genome shotgun (WGS) entry which is preliminary data.</text>
</comment>
<evidence type="ECO:0000313" key="4">
    <source>
        <dbReference type="Proteomes" id="UP000642107"/>
    </source>
</evidence>
<keyword evidence="4" id="KW-1185">Reference proteome</keyword>
<dbReference type="Proteomes" id="UP000642107">
    <property type="component" value="Unassembled WGS sequence"/>
</dbReference>
<accession>A0ABR9DQ91</accession>
<feature type="region of interest" description="Disordered" evidence="1">
    <location>
        <begin position="197"/>
        <end position="231"/>
    </location>
</feature>
<organism evidence="3 4">
    <name type="scientific">Flavimobilis rhizosphaerae</name>
    <dbReference type="NCBI Taxonomy" id="2775421"/>
    <lineage>
        <taxon>Bacteria</taxon>
        <taxon>Bacillati</taxon>
        <taxon>Actinomycetota</taxon>
        <taxon>Actinomycetes</taxon>
        <taxon>Micrococcales</taxon>
        <taxon>Jonesiaceae</taxon>
        <taxon>Flavimobilis</taxon>
    </lineage>
</organism>
<sequence length="231" mass="24286">MSVDRPATHARTGQRCTPPAPGDATVGLLLLVLPLLALVVWVKDEESELTRGWLLAFVVVYAVGVTIALRGFTSDASPLRMNRRFVPMRYLVLAVVWAVGLPWGVAMLLAPGTAAAQEAATRGEILGTPTPTATASDGSLLPVEPPSNLDLWVASGGTVMYGQIVVMLALAALIVLAVLFVRARRVQLAEFPRLPRASRADGTGTSARAGRTASTPAGGRDPDLDRRGSDA</sequence>
<keyword evidence="2" id="KW-0812">Transmembrane</keyword>
<feature type="transmembrane region" description="Helical" evidence="2">
    <location>
        <begin position="20"/>
        <end position="41"/>
    </location>
</feature>
<dbReference type="RefSeq" id="WP_192279228.1">
    <property type="nucleotide sequence ID" value="NZ_JACZDF010000003.1"/>
</dbReference>
<feature type="transmembrane region" description="Helical" evidence="2">
    <location>
        <begin position="53"/>
        <end position="69"/>
    </location>
</feature>
<feature type="transmembrane region" description="Helical" evidence="2">
    <location>
        <begin position="160"/>
        <end position="181"/>
    </location>
</feature>
<protein>
    <submittedName>
        <fullName evidence="3">Uncharacterized protein</fullName>
    </submittedName>
</protein>
<name>A0ABR9DQ91_9MICO</name>
<evidence type="ECO:0000256" key="1">
    <source>
        <dbReference type="SAM" id="MobiDB-lite"/>
    </source>
</evidence>
<evidence type="ECO:0000313" key="3">
    <source>
        <dbReference type="EMBL" id="MBD9699290.1"/>
    </source>
</evidence>
<dbReference type="EMBL" id="JACZDF010000003">
    <property type="protein sequence ID" value="MBD9699290.1"/>
    <property type="molecule type" value="Genomic_DNA"/>
</dbReference>
<proteinExistence type="predicted"/>
<keyword evidence="2" id="KW-0472">Membrane</keyword>
<gene>
    <name evidence="3" type="ORF">IGS67_07270</name>
</gene>
<feature type="compositionally biased region" description="Basic and acidic residues" evidence="1">
    <location>
        <begin position="220"/>
        <end position="231"/>
    </location>
</feature>
<evidence type="ECO:0000256" key="2">
    <source>
        <dbReference type="SAM" id="Phobius"/>
    </source>
</evidence>